<keyword evidence="1" id="KW-0812">Transmembrane</keyword>
<name>A0ABT6NC81_9FIRM</name>
<evidence type="ECO:0000313" key="3">
    <source>
        <dbReference type="Proteomes" id="UP001158045"/>
    </source>
</evidence>
<keyword evidence="1" id="KW-0472">Membrane</keyword>
<gene>
    <name evidence="2" type="ORF">QE109_07680</name>
</gene>
<evidence type="ECO:0000256" key="1">
    <source>
        <dbReference type="SAM" id="Phobius"/>
    </source>
</evidence>
<proteinExistence type="predicted"/>
<comment type="caution">
    <text evidence="2">The sequence shown here is derived from an EMBL/GenBank/DDBJ whole genome shotgun (WGS) entry which is preliminary data.</text>
</comment>
<keyword evidence="3" id="KW-1185">Reference proteome</keyword>
<dbReference type="EMBL" id="JARYZI010000004">
    <property type="protein sequence ID" value="MDH8678024.1"/>
    <property type="molecule type" value="Genomic_DNA"/>
</dbReference>
<reference evidence="2 3" key="1">
    <citation type="submission" date="2023-04" db="EMBL/GenBank/DDBJ databases">
        <title>Fusibacter bizertensis strain WBS, isolated from littoral bottom sediments of the Arctic seas - biochemical and genomic analysis.</title>
        <authorList>
            <person name="Brioukhanov A.L."/>
        </authorList>
    </citation>
    <scope>NUCLEOTIDE SEQUENCE [LARGE SCALE GENOMIC DNA]</scope>
    <source>
        <strain evidence="2 3">WBS</strain>
    </source>
</reference>
<accession>A0ABT6NC81</accession>
<evidence type="ECO:0000313" key="2">
    <source>
        <dbReference type="EMBL" id="MDH8678024.1"/>
    </source>
</evidence>
<organism evidence="2 3">
    <name type="scientific">Fusibacter bizertensis</name>
    <dbReference type="NCBI Taxonomy" id="1488331"/>
    <lineage>
        <taxon>Bacteria</taxon>
        <taxon>Bacillati</taxon>
        <taxon>Bacillota</taxon>
        <taxon>Clostridia</taxon>
        <taxon>Eubacteriales</taxon>
        <taxon>Eubacteriales Family XII. Incertae Sedis</taxon>
        <taxon>Fusibacter</taxon>
    </lineage>
</organism>
<dbReference type="Proteomes" id="UP001158045">
    <property type="component" value="Unassembled WGS sequence"/>
</dbReference>
<sequence>MKNRISSVAVAIITILICLMLVVVIFKDKIIENTINTYFESIYNVSPNTYKEITKGNNIIKLNKNGALTHSEILDENIENYVKARMSGLYTDRFYEKYLIGKSEILTPSIAAFNSNLDIKFKLLKLKDANYAGDDKVYNFQIQLIVKENESGIEQILLNRGQISLRRVFIFYKIDRIKYDCDELIRYLGVEPNS</sequence>
<feature type="transmembrane region" description="Helical" evidence="1">
    <location>
        <begin position="7"/>
        <end position="26"/>
    </location>
</feature>
<keyword evidence="1" id="KW-1133">Transmembrane helix</keyword>
<dbReference type="RefSeq" id="WP_281093854.1">
    <property type="nucleotide sequence ID" value="NZ_JARYZI010000004.1"/>
</dbReference>
<protein>
    <submittedName>
        <fullName evidence="2">Uncharacterized protein</fullName>
    </submittedName>
</protein>